<proteinExistence type="predicted"/>
<feature type="domain" description="Nephrocystin 3-like N-terminal" evidence="2">
    <location>
        <begin position="23"/>
        <end position="70"/>
    </location>
</feature>
<comment type="caution">
    <text evidence="3">The sequence shown here is derived from an EMBL/GenBank/DDBJ whole genome shotgun (WGS) entry which is preliminary data.</text>
</comment>
<dbReference type="OrthoDB" id="7464126at2759"/>
<dbReference type="PANTHER" id="PTHR10039:SF5">
    <property type="entry name" value="NACHT DOMAIN-CONTAINING PROTEIN"/>
    <property type="match status" value="1"/>
</dbReference>
<gene>
    <name evidence="3" type="ORF">B0T10DRAFT_411340</name>
</gene>
<feature type="non-terminal residue" evidence="3">
    <location>
        <position position="1"/>
    </location>
</feature>
<organism evidence="3 4">
    <name type="scientific">Thelonectria olida</name>
    <dbReference type="NCBI Taxonomy" id="1576542"/>
    <lineage>
        <taxon>Eukaryota</taxon>
        <taxon>Fungi</taxon>
        <taxon>Dikarya</taxon>
        <taxon>Ascomycota</taxon>
        <taxon>Pezizomycotina</taxon>
        <taxon>Sordariomycetes</taxon>
        <taxon>Hypocreomycetidae</taxon>
        <taxon>Hypocreales</taxon>
        <taxon>Nectriaceae</taxon>
        <taxon>Thelonectria</taxon>
    </lineage>
</organism>
<sequence length="77" mass="8952">ECLKSLSFKEEKSRYYHIHSAKDTCEWLLEDSQYQAWMNKPRGLFWIKGNPGAGKSVLMKFAVTMMEHRKSGELVVA</sequence>
<keyword evidence="1" id="KW-0677">Repeat</keyword>
<dbReference type="Pfam" id="PF24883">
    <property type="entry name" value="NPHP3_N"/>
    <property type="match status" value="1"/>
</dbReference>
<evidence type="ECO:0000313" key="3">
    <source>
        <dbReference type="EMBL" id="KAH6881171.1"/>
    </source>
</evidence>
<accession>A0A9P9AKP3</accession>
<evidence type="ECO:0000313" key="4">
    <source>
        <dbReference type="Proteomes" id="UP000777438"/>
    </source>
</evidence>
<evidence type="ECO:0000256" key="1">
    <source>
        <dbReference type="ARBA" id="ARBA00022737"/>
    </source>
</evidence>
<dbReference type="Proteomes" id="UP000777438">
    <property type="component" value="Unassembled WGS sequence"/>
</dbReference>
<dbReference type="EMBL" id="JAGPYM010000024">
    <property type="protein sequence ID" value="KAH6881171.1"/>
    <property type="molecule type" value="Genomic_DNA"/>
</dbReference>
<dbReference type="PANTHER" id="PTHR10039">
    <property type="entry name" value="AMELOGENIN"/>
    <property type="match status" value="1"/>
</dbReference>
<name>A0A9P9AKP3_9HYPO</name>
<reference evidence="3 4" key="1">
    <citation type="journal article" date="2021" name="Nat. Commun.">
        <title>Genetic determinants of endophytism in the Arabidopsis root mycobiome.</title>
        <authorList>
            <person name="Mesny F."/>
            <person name="Miyauchi S."/>
            <person name="Thiergart T."/>
            <person name="Pickel B."/>
            <person name="Atanasova L."/>
            <person name="Karlsson M."/>
            <person name="Huettel B."/>
            <person name="Barry K.W."/>
            <person name="Haridas S."/>
            <person name="Chen C."/>
            <person name="Bauer D."/>
            <person name="Andreopoulos W."/>
            <person name="Pangilinan J."/>
            <person name="LaButti K."/>
            <person name="Riley R."/>
            <person name="Lipzen A."/>
            <person name="Clum A."/>
            <person name="Drula E."/>
            <person name="Henrissat B."/>
            <person name="Kohler A."/>
            <person name="Grigoriev I.V."/>
            <person name="Martin F.M."/>
            <person name="Hacquard S."/>
        </authorList>
    </citation>
    <scope>NUCLEOTIDE SEQUENCE [LARGE SCALE GENOMIC DNA]</scope>
    <source>
        <strain evidence="3 4">MPI-CAGE-CH-0241</strain>
    </source>
</reference>
<protein>
    <recommendedName>
        <fullName evidence="2">Nephrocystin 3-like N-terminal domain-containing protein</fullName>
    </recommendedName>
</protein>
<dbReference type="InterPro" id="IPR056884">
    <property type="entry name" value="NPHP3-like_N"/>
</dbReference>
<keyword evidence="4" id="KW-1185">Reference proteome</keyword>
<dbReference type="AlphaFoldDB" id="A0A9P9AKP3"/>
<evidence type="ECO:0000259" key="2">
    <source>
        <dbReference type="Pfam" id="PF24883"/>
    </source>
</evidence>